<dbReference type="GO" id="GO:0003676">
    <property type="term" value="F:nucleic acid binding"/>
    <property type="evidence" value="ECO:0007669"/>
    <property type="project" value="InterPro"/>
</dbReference>
<dbReference type="Pfam" id="PF14223">
    <property type="entry name" value="Retrotran_gag_2"/>
    <property type="match status" value="1"/>
</dbReference>
<evidence type="ECO:0000256" key="1">
    <source>
        <dbReference type="SAM" id="MobiDB-lite"/>
    </source>
</evidence>
<dbReference type="GO" id="GO:0008270">
    <property type="term" value="F:zinc ion binding"/>
    <property type="evidence" value="ECO:0007669"/>
    <property type="project" value="InterPro"/>
</dbReference>
<evidence type="ECO:0008006" key="5">
    <source>
        <dbReference type="Google" id="ProtNLM"/>
    </source>
</evidence>
<evidence type="ECO:0000313" key="2">
    <source>
        <dbReference type="EMBL" id="KAK1416361.1"/>
    </source>
</evidence>
<organism evidence="3 4">
    <name type="scientific">Tagetes erecta</name>
    <name type="common">African marigold</name>
    <dbReference type="NCBI Taxonomy" id="13708"/>
    <lineage>
        <taxon>Eukaryota</taxon>
        <taxon>Viridiplantae</taxon>
        <taxon>Streptophyta</taxon>
        <taxon>Embryophyta</taxon>
        <taxon>Tracheophyta</taxon>
        <taxon>Spermatophyta</taxon>
        <taxon>Magnoliopsida</taxon>
        <taxon>eudicotyledons</taxon>
        <taxon>Gunneridae</taxon>
        <taxon>Pentapetalae</taxon>
        <taxon>asterids</taxon>
        <taxon>campanulids</taxon>
        <taxon>Asterales</taxon>
        <taxon>Asteraceae</taxon>
        <taxon>Asteroideae</taxon>
        <taxon>Heliantheae alliance</taxon>
        <taxon>Tageteae</taxon>
        <taxon>Tagetes</taxon>
    </lineage>
</organism>
<dbReference type="PANTHER" id="PTHR33325:SF12">
    <property type="entry name" value="ZINC FINGER, CCHC-TYPE-RELATED"/>
    <property type="match status" value="1"/>
</dbReference>
<evidence type="ECO:0000313" key="4">
    <source>
        <dbReference type="Proteomes" id="UP001229421"/>
    </source>
</evidence>
<dbReference type="SUPFAM" id="SSF57756">
    <property type="entry name" value="Retrovirus zinc finger-like domains"/>
    <property type="match status" value="1"/>
</dbReference>
<comment type="caution">
    <text evidence="3">The sequence shown here is derived from an EMBL/GenBank/DDBJ whole genome shotgun (WGS) entry which is preliminary data.</text>
</comment>
<reference evidence="3" key="1">
    <citation type="journal article" date="2023" name="bioRxiv">
        <title>Improved chromosome-level genome assembly for marigold (Tagetes erecta).</title>
        <authorList>
            <person name="Jiang F."/>
            <person name="Yuan L."/>
            <person name="Wang S."/>
            <person name="Wang H."/>
            <person name="Xu D."/>
            <person name="Wang A."/>
            <person name="Fan W."/>
        </authorList>
    </citation>
    <scope>NUCLEOTIDE SEQUENCE</scope>
    <source>
        <strain evidence="3">WSJ</strain>
        <tissue evidence="3">Leaf</tissue>
    </source>
</reference>
<protein>
    <recommendedName>
        <fullName evidence="5">CCHC-type domain-containing protein</fullName>
    </recommendedName>
</protein>
<keyword evidence="4" id="KW-1185">Reference proteome</keyword>
<feature type="region of interest" description="Disordered" evidence="1">
    <location>
        <begin position="244"/>
        <end position="266"/>
    </location>
</feature>
<evidence type="ECO:0000313" key="3">
    <source>
        <dbReference type="EMBL" id="KAK1421073.1"/>
    </source>
</evidence>
<proteinExistence type="predicted"/>
<dbReference type="InterPro" id="IPR036875">
    <property type="entry name" value="Znf_CCHC_sf"/>
</dbReference>
<sequence>MSNLSKLEFPALSISGENYIQWCAHVKRHLKSEGIYDTILEGNKCSEKDKAKADVILHKHIDEMLQFEYSNSDNPSELWKDLKSRFDHQKEVLLPSARDEWNKLRFQDFKKVNEYVSNVFKICSTLKFCGVTLTDDDMIEKTLSTFHASNMFLQTQYRLQKIKKFSELTSSLLVAEKNNDLLMKNHQARPTGSLAIPEANAVDTHDARNYGRKWAQGRGRGRGHFVKTRLNGRNHTFKRYNSYQGVSRGRGRGHSHGQGRGQRTITPSQQNKFKNEAGTSQNNGSSCFRCGSANHWSKACRTPSHLCELYQASLKGKGKEVNHVDNFNDINIELSTSDFINDLET</sequence>
<dbReference type="PANTHER" id="PTHR33325">
    <property type="entry name" value="ZINC FINGER, CCHC-TYPE-RELATED"/>
    <property type="match status" value="1"/>
</dbReference>
<dbReference type="Proteomes" id="UP001229421">
    <property type="component" value="Unassembled WGS sequence"/>
</dbReference>
<gene>
    <name evidence="3" type="ORF">QVD17_23161</name>
    <name evidence="2" type="ORF">QVD17_32152</name>
</gene>
<dbReference type="EMBL" id="JAUHHV010000008">
    <property type="protein sequence ID" value="KAK1416361.1"/>
    <property type="molecule type" value="Genomic_DNA"/>
</dbReference>
<name>A0AAD8KGA2_TARER</name>
<dbReference type="AlphaFoldDB" id="A0AAD8KGA2"/>
<dbReference type="EMBL" id="JAUHHV010000006">
    <property type="protein sequence ID" value="KAK1421073.1"/>
    <property type="molecule type" value="Genomic_DNA"/>
</dbReference>
<accession>A0AAD8KGA2</accession>